<protein>
    <submittedName>
        <fullName evidence="1">Uncharacterized protein</fullName>
    </submittedName>
</protein>
<evidence type="ECO:0000313" key="1">
    <source>
        <dbReference type="EMBL" id="APG02461.1"/>
    </source>
</evidence>
<dbReference type="PATRIC" id="fig|1440763.5.peg.3343"/>
<name>A0A0G9H8Z2_9GAMM</name>
<organism evidence="1 2">
    <name type="scientific">Luteibacter rhizovicinus DSM 16549</name>
    <dbReference type="NCBI Taxonomy" id="1440763"/>
    <lineage>
        <taxon>Bacteria</taxon>
        <taxon>Pseudomonadati</taxon>
        <taxon>Pseudomonadota</taxon>
        <taxon>Gammaproteobacteria</taxon>
        <taxon>Lysobacterales</taxon>
        <taxon>Rhodanobacteraceae</taxon>
        <taxon>Luteibacter</taxon>
    </lineage>
</organism>
<evidence type="ECO:0000313" key="2">
    <source>
        <dbReference type="Proteomes" id="UP000182987"/>
    </source>
</evidence>
<accession>A0A0G9H8Z2</accession>
<dbReference type="Proteomes" id="UP000182987">
    <property type="component" value="Chromosome"/>
</dbReference>
<keyword evidence="2" id="KW-1185">Reference proteome</keyword>
<gene>
    <name evidence="1" type="ORF">BJI69_00070</name>
</gene>
<dbReference type="RefSeq" id="WP_046968789.1">
    <property type="nucleotide sequence ID" value="NZ_CP017480.1"/>
</dbReference>
<proteinExistence type="predicted"/>
<reference evidence="2" key="1">
    <citation type="submission" date="2016-09" db="EMBL/GenBank/DDBJ databases">
        <authorList>
            <person name="Lysoe E."/>
        </authorList>
    </citation>
    <scope>NUCLEOTIDE SEQUENCE [LARGE SCALE GENOMIC DNA]</scope>
    <source>
        <strain evidence="2">LJ96T</strain>
    </source>
</reference>
<dbReference type="EMBL" id="CP017480">
    <property type="protein sequence ID" value="APG02461.1"/>
    <property type="molecule type" value="Genomic_DNA"/>
</dbReference>
<dbReference type="OrthoDB" id="1355850at2"/>
<dbReference type="KEGG" id="lrz:BJI69_00070"/>
<sequence length="181" mass="19551">MNAVQGSGARVWWSKLVGIAALAGFCAALSIHVRSILHLPVPEEAWPGCPLSFALFAGVMLVFMPMITDANGGRLGRVSNSRIVAGMPTWVRVAIGACGVYVAINFVWCTVGHSEKLHFVDGKAVAYISGVSRVLSDGEYRDYLAWQSRMWSGHLLIFYLVPAFYFLCGPGAKGLFAPRAS</sequence>
<dbReference type="AlphaFoldDB" id="A0A0G9H8Z2"/>